<keyword evidence="4" id="KW-0812">Transmembrane</keyword>
<keyword evidence="6" id="KW-0472">Membrane</keyword>
<sequence length="437" mass="45215">MKTYLMNGAAALALTAGAVSAGGLDRSGQSVMSVFSPDNTVTTTVGVVIPSFTGSDVAGSGGSGSYDVGETYTQYGLSYTNALNDRFNYSVILDQPFGADIDYNGNPLTDNLAGTSADLNSTALSLVARYRLGDRISVFGGISAQRINADVTLNGRSYTAAIGAPLALSGVARQLSAQTSSTITAQTLAGALAGQTTLDGVFGGLAGGNVAAGRNAVQTQVNNVQNAFATGGGYAFNLENSTKPNYFIGAAYEIPEIALRIAGTYRFETTHKADYSENFGGGLLTSSGSMEFKTPASFNLEAQTGIAKDTLLTFSYRWTDFSAVNIIPATLGSDLVNLDDAERYTLGVARRFSDKLAGSFTLSYEPKGDKLVSPLGPTNGLFGVSIGGQYTEGNLKISGGINYTRVGDAVAEVASVGVANFKNNHLVGVGIKAEISF</sequence>
<accession>A0A8J7WCL6</accession>
<evidence type="ECO:0000256" key="8">
    <source>
        <dbReference type="SAM" id="SignalP"/>
    </source>
</evidence>
<reference evidence="9" key="1">
    <citation type="submission" date="2021-04" db="EMBL/GenBank/DDBJ databases">
        <authorList>
            <person name="Yoon J."/>
        </authorList>
    </citation>
    <scope>NUCLEOTIDE SEQUENCE</scope>
    <source>
        <strain evidence="9">KMU-90</strain>
    </source>
</reference>
<protein>
    <submittedName>
        <fullName evidence="9">Outer membrane protein transport protein</fullName>
    </submittedName>
</protein>
<keyword evidence="5 8" id="KW-0732">Signal</keyword>
<comment type="subcellular location">
    <subcellularLocation>
        <location evidence="1">Cell outer membrane</location>
        <topology evidence="1">Multi-pass membrane protein</topology>
    </subcellularLocation>
</comment>
<dbReference type="RefSeq" id="WP_212534656.1">
    <property type="nucleotide sequence ID" value="NZ_JAGTUU010000001.1"/>
</dbReference>
<dbReference type="AlphaFoldDB" id="A0A8J7WCL6"/>
<dbReference type="Gene3D" id="2.40.160.60">
    <property type="entry name" value="Outer membrane protein transport protein (OMPP1/FadL/TodX)"/>
    <property type="match status" value="1"/>
</dbReference>
<keyword evidence="3" id="KW-1134">Transmembrane beta strand</keyword>
<name>A0A8J7WCL6_9RHOB</name>
<dbReference type="Pfam" id="PF03349">
    <property type="entry name" value="Toluene_X"/>
    <property type="match status" value="1"/>
</dbReference>
<feature type="signal peptide" evidence="8">
    <location>
        <begin position="1"/>
        <end position="21"/>
    </location>
</feature>
<dbReference type="InterPro" id="IPR005017">
    <property type="entry name" value="OMPP1/FadL/TodX"/>
</dbReference>
<dbReference type="EMBL" id="JAGTUU010000001">
    <property type="protein sequence ID" value="MBS0122683.1"/>
    <property type="molecule type" value="Genomic_DNA"/>
</dbReference>
<dbReference type="PANTHER" id="PTHR35093:SF8">
    <property type="entry name" value="OUTER MEMBRANE PROTEIN NMB0088-RELATED"/>
    <property type="match status" value="1"/>
</dbReference>
<dbReference type="PANTHER" id="PTHR35093">
    <property type="entry name" value="OUTER MEMBRANE PROTEIN NMB0088-RELATED"/>
    <property type="match status" value="1"/>
</dbReference>
<evidence type="ECO:0000256" key="6">
    <source>
        <dbReference type="ARBA" id="ARBA00023136"/>
    </source>
</evidence>
<evidence type="ECO:0000256" key="3">
    <source>
        <dbReference type="ARBA" id="ARBA00022452"/>
    </source>
</evidence>
<proteinExistence type="inferred from homology"/>
<evidence type="ECO:0000256" key="5">
    <source>
        <dbReference type="ARBA" id="ARBA00022729"/>
    </source>
</evidence>
<evidence type="ECO:0000256" key="4">
    <source>
        <dbReference type="ARBA" id="ARBA00022692"/>
    </source>
</evidence>
<keyword evidence="7" id="KW-0998">Cell outer membrane</keyword>
<dbReference type="SUPFAM" id="SSF56935">
    <property type="entry name" value="Porins"/>
    <property type="match status" value="1"/>
</dbReference>
<evidence type="ECO:0000256" key="1">
    <source>
        <dbReference type="ARBA" id="ARBA00004571"/>
    </source>
</evidence>
<dbReference type="GO" id="GO:0015483">
    <property type="term" value="F:long-chain fatty acid transporting porin activity"/>
    <property type="evidence" value="ECO:0007669"/>
    <property type="project" value="TreeGrafter"/>
</dbReference>
<organism evidence="9 10">
    <name type="scientific">Thetidibacter halocola</name>
    <dbReference type="NCBI Taxonomy" id="2827239"/>
    <lineage>
        <taxon>Bacteria</taxon>
        <taxon>Pseudomonadati</taxon>
        <taxon>Pseudomonadota</taxon>
        <taxon>Alphaproteobacteria</taxon>
        <taxon>Rhodobacterales</taxon>
        <taxon>Roseobacteraceae</taxon>
        <taxon>Thetidibacter</taxon>
    </lineage>
</organism>
<comment type="similarity">
    <text evidence="2">Belongs to the OmpP1/FadL family.</text>
</comment>
<evidence type="ECO:0000313" key="10">
    <source>
        <dbReference type="Proteomes" id="UP000681356"/>
    </source>
</evidence>
<dbReference type="GO" id="GO:0009279">
    <property type="term" value="C:cell outer membrane"/>
    <property type="evidence" value="ECO:0007669"/>
    <property type="project" value="UniProtKB-SubCell"/>
</dbReference>
<dbReference type="Proteomes" id="UP000681356">
    <property type="component" value="Unassembled WGS sequence"/>
</dbReference>
<gene>
    <name evidence="9" type="ORF">KB874_00930</name>
</gene>
<evidence type="ECO:0000256" key="2">
    <source>
        <dbReference type="ARBA" id="ARBA00008163"/>
    </source>
</evidence>
<evidence type="ECO:0000313" key="9">
    <source>
        <dbReference type="EMBL" id="MBS0122683.1"/>
    </source>
</evidence>
<evidence type="ECO:0000256" key="7">
    <source>
        <dbReference type="ARBA" id="ARBA00023237"/>
    </source>
</evidence>
<keyword evidence="10" id="KW-1185">Reference proteome</keyword>
<comment type="caution">
    <text evidence="9">The sequence shown here is derived from an EMBL/GenBank/DDBJ whole genome shotgun (WGS) entry which is preliminary data.</text>
</comment>
<feature type="chain" id="PRO_5035151587" evidence="8">
    <location>
        <begin position="22"/>
        <end position="437"/>
    </location>
</feature>